<evidence type="ECO:0000256" key="5">
    <source>
        <dbReference type="ARBA" id="ARBA00022603"/>
    </source>
</evidence>
<dbReference type="EMBL" id="VCYH01000013">
    <property type="protein sequence ID" value="MDN7026053.1"/>
    <property type="molecule type" value="Genomic_DNA"/>
</dbReference>
<dbReference type="InterPro" id="IPR013785">
    <property type="entry name" value="Aldolase_TIM"/>
</dbReference>
<dbReference type="CDD" id="cd01335">
    <property type="entry name" value="Radical_SAM"/>
    <property type="match status" value="1"/>
</dbReference>
<evidence type="ECO:0000256" key="3">
    <source>
        <dbReference type="ARBA" id="ARBA00022485"/>
    </source>
</evidence>
<dbReference type="PIRSF" id="PIRSF006004">
    <property type="entry name" value="CHP00048"/>
    <property type="match status" value="1"/>
</dbReference>
<evidence type="ECO:0000256" key="2">
    <source>
        <dbReference type="ARBA" id="ARBA00004496"/>
    </source>
</evidence>
<dbReference type="SUPFAM" id="SSF102114">
    <property type="entry name" value="Radical SAM enzymes"/>
    <property type="match status" value="1"/>
</dbReference>
<reference evidence="11" key="1">
    <citation type="submission" date="2019-05" db="EMBL/GenBank/DDBJ databases">
        <title>Methanoculleus sp. FWC-SCC1, a methanogenic archaeon isolated from deep marine cold seep.</title>
        <authorList>
            <person name="Chen Y.-W."/>
            <person name="Chen S.-C."/>
            <person name="Teng N.-H."/>
            <person name="Lai M.-C."/>
        </authorList>
    </citation>
    <scope>NUCLEOTIDE SEQUENCE</scope>
    <source>
        <strain evidence="11">FWC-SCC1</strain>
    </source>
</reference>
<name>A0ABT8MDM7_9EURY</name>
<dbReference type="InterPro" id="IPR058240">
    <property type="entry name" value="rSAM_sf"/>
</dbReference>
<evidence type="ECO:0000256" key="10">
    <source>
        <dbReference type="ARBA" id="ARBA00023014"/>
    </source>
</evidence>
<dbReference type="InterPro" id="IPR004383">
    <property type="entry name" value="rRNA_lsu_MTrfase_RlmN/Cfr"/>
</dbReference>
<evidence type="ECO:0000256" key="4">
    <source>
        <dbReference type="ARBA" id="ARBA00022490"/>
    </source>
</evidence>
<dbReference type="Gene3D" id="3.20.20.70">
    <property type="entry name" value="Aldolase class I"/>
    <property type="match status" value="1"/>
</dbReference>
<keyword evidence="5" id="KW-0489">Methyltransferase</keyword>
<evidence type="ECO:0000256" key="7">
    <source>
        <dbReference type="ARBA" id="ARBA00022691"/>
    </source>
</evidence>
<comment type="caution">
    <text evidence="11">The sequence shown here is derived from an EMBL/GenBank/DDBJ whole genome shotgun (WGS) entry which is preliminary data.</text>
</comment>
<dbReference type="PANTHER" id="PTHR30544:SF5">
    <property type="entry name" value="RADICAL SAM CORE DOMAIN-CONTAINING PROTEIN"/>
    <property type="match status" value="1"/>
</dbReference>
<keyword evidence="12" id="KW-1185">Reference proteome</keyword>
<keyword evidence="4" id="KW-0963">Cytoplasm</keyword>
<dbReference type="RefSeq" id="WP_301665259.1">
    <property type="nucleotide sequence ID" value="NZ_VCYH01000013.1"/>
</dbReference>
<evidence type="ECO:0000313" key="12">
    <source>
        <dbReference type="Proteomes" id="UP001168338"/>
    </source>
</evidence>
<dbReference type="Proteomes" id="UP001168338">
    <property type="component" value="Unassembled WGS sequence"/>
</dbReference>
<evidence type="ECO:0000313" key="11">
    <source>
        <dbReference type="EMBL" id="MDN7026053.1"/>
    </source>
</evidence>
<keyword evidence="7" id="KW-0949">S-adenosyl-L-methionine</keyword>
<dbReference type="InterPro" id="IPR007197">
    <property type="entry name" value="rSAM"/>
</dbReference>
<organism evidence="11 12">
    <name type="scientific">Methanoculleus frigidifontis</name>
    <dbReference type="NCBI Taxonomy" id="2584085"/>
    <lineage>
        <taxon>Archaea</taxon>
        <taxon>Methanobacteriati</taxon>
        <taxon>Methanobacteriota</taxon>
        <taxon>Stenosarchaea group</taxon>
        <taxon>Methanomicrobia</taxon>
        <taxon>Methanomicrobiales</taxon>
        <taxon>Methanomicrobiaceae</taxon>
        <taxon>Methanoculleus</taxon>
    </lineage>
</organism>
<proteinExistence type="predicted"/>
<sequence>MRVLAQTGCDDIARVYIMGTAAGRRIECVESVQPPLSREEKWVLIVSTLHGCPVGCSFCDAGTEYHGKLTAEELLFQIDHLVRKRYPDGTVPAKKFKIQFARMGEPAFNPAVIDVLEVLPRRYRAPGLIPSLSTVAPHGTDRFFEDLLAVKERHYRGRFQLQFSLHTTDEQVRRTLVPIRTWDVSRMARYGELFHEEGDRKIVLNFALAEGAPIDPDILLRHFSPEIFLIKITPINPTYAAIRNNLSSYIRPDKTEYKRVHDLKAAGFEVIVSIGEREENAIGSNCGQYVLTHQRSQQPLKTGYTYDISQETLL</sequence>
<gene>
    <name evidence="11" type="ORF">FGU65_14375</name>
</gene>
<accession>A0ABT8MDM7</accession>
<keyword evidence="10" id="KW-0411">Iron-sulfur</keyword>
<evidence type="ECO:0000256" key="9">
    <source>
        <dbReference type="ARBA" id="ARBA00023004"/>
    </source>
</evidence>
<evidence type="ECO:0000256" key="6">
    <source>
        <dbReference type="ARBA" id="ARBA00022679"/>
    </source>
</evidence>
<keyword evidence="9" id="KW-0408">Iron</keyword>
<evidence type="ECO:0000256" key="1">
    <source>
        <dbReference type="ARBA" id="ARBA00001966"/>
    </source>
</evidence>
<protein>
    <submittedName>
        <fullName evidence="11">Radical SAM protein</fullName>
    </submittedName>
</protein>
<dbReference type="InterPro" id="IPR040072">
    <property type="entry name" value="Methyltransferase_A"/>
</dbReference>
<dbReference type="PANTHER" id="PTHR30544">
    <property type="entry name" value="23S RRNA METHYLTRANSFERASE"/>
    <property type="match status" value="1"/>
</dbReference>
<keyword evidence="8" id="KW-0479">Metal-binding</keyword>
<comment type="cofactor">
    <cofactor evidence="1">
        <name>[4Fe-4S] cluster</name>
        <dbReference type="ChEBI" id="CHEBI:49883"/>
    </cofactor>
</comment>
<dbReference type="SFLD" id="SFLDS00029">
    <property type="entry name" value="Radical_SAM"/>
    <property type="match status" value="1"/>
</dbReference>
<comment type="subcellular location">
    <subcellularLocation>
        <location evidence="2">Cytoplasm</location>
    </subcellularLocation>
</comment>
<keyword evidence="6" id="KW-0808">Transferase</keyword>
<evidence type="ECO:0000256" key="8">
    <source>
        <dbReference type="ARBA" id="ARBA00022723"/>
    </source>
</evidence>
<keyword evidence="3" id="KW-0004">4Fe-4S</keyword>